<feature type="compositionally biased region" description="Polar residues" evidence="4">
    <location>
        <begin position="64"/>
        <end position="73"/>
    </location>
</feature>
<dbReference type="OrthoDB" id="6335833at2759"/>
<feature type="non-terminal residue" evidence="6">
    <location>
        <position position="590"/>
    </location>
</feature>
<gene>
    <name evidence="6" type="primary">Trove2</name>
    <name evidence="6" type="ORF">Anas_07174</name>
</gene>
<evidence type="ECO:0000256" key="1">
    <source>
        <dbReference type="ARBA" id="ARBA00004496"/>
    </source>
</evidence>
<evidence type="ECO:0000256" key="2">
    <source>
        <dbReference type="ARBA" id="ARBA00022490"/>
    </source>
</evidence>
<evidence type="ECO:0000313" key="7">
    <source>
        <dbReference type="Proteomes" id="UP000326759"/>
    </source>
</evidence>
<dbReference type="GO" id="GO:0046872">
    <property type="term" value="F:metal ion binding"/>
    <property type="evidence" value="ECO:0007669"/>
    <property type="project" value="UniProtKB-KW"/>
</dbReference>
<organism evidence="6 7">
    <name type="scientific">Armadillidium nasatum</name>
    <dbReference type="NCBI Taxonomy" id="96803"/>
    <lineage>
        <taxon>Eukaryota</taxon>
        <taxon>Metazoa</taxon>
        <taxon>Ecdysozoa</taxon>
        <taxon>Arthropoda</taxon>
        <taxon>Crustacea</taxon>
        <taxon>Multicrustacea</taxon>
        <taxon>Malacostraca</taxon>
        <taxon>Eumalacostraca</taxon>
        <taxon>Peracarida</taxon>
        <taxon>Isopoda</taxon>
        <taxon>Oniscidea</taxon>
        <taxon>Crinocheta</taxon>
        <taxon>Armadillidiidae</taxon>
        <taxon>Armadillidium</taxon>
    </lineage>
</organism>
<keyword evidence="6" id="KW-0687">Ribonucleoprotein</keyword>
<evidence type="ECO:0000256" key="4">
    <source>
        <dbReference type="SAM" id="MobiDB-lite"/>
    </source>
</evidence>
<dbReference type="Pfam" id="PF05731">
    <property type="entry name" value="TROVE"/>
    <property type="match status" value="1"/>
</dbReference>
<dbReference type="PANTHER" id="PTHR14202">
    <property type="entry name" value="60 KDA RIBONUCLEOPROTEIN SSA/RO"/>
    <property type="match status" value="1"/>
</dbReference>
<dbReference type="InterPro" id="IPR037214">
    <property type="entry name" value="TROVE_dom_sf"/>
</dbReference>
<dbReference type="SUPFAM" id="SSF140864">
    <property type="entry name" value="TROVE domain-like"/>
    <property type="match status" value="1"/>
</dbReference>
<evidence type="ECO:0000256" key="3">
    <source>
        <dbReference type="ARBA" id="ARBA00022723"/>
    </source>
</evidence>
<evidence type="ECO:0000259" key="5">
    <source>
        <dbReference type="Pfam" id="PF05731"/>
    </source>
</evidence>
<protein>
    <submittedName>
        <fullName evidence="6">SS-A/Ro ribonucleoprotein</fullName>
    </submittedName>
</protein>
<accession>A0A5N5TFU9</accession>
<feature type="domain" description="TROVE" evidence="5">
    <location>
        <begin position="165"/>
        <end position="272"/>
    </location>
</feature>
<dbReference type="GO" id="GO:0005737">
    <property type="term" value="C:cytoplasm"/>
    <property type="evidence" value="ECO:0007669"/>
    <property type="project" value="UniProtKB-SubCell"/>
</dbReference>
<comment type="caution">
    <text evidence="6">The sequence shown here is derived from an EMBL/GenBank/DDBJ whole genome shotgun (WGS) entry which is preliminary data.</text>
</comment>
<proteinExistence type="predicted"/>
<evidence type="ECO:0000313" key="6">
    <source>
        <dbReference type="EMBL" id="KAB7505107.1"/>
    </source>
</evidence>
<feature type="region of interest" description="Disordered" evidence="4">
    <location>
        <begin position="59"/>
        <end position="79"/>
    </location>
</feature>
<dbReference type="PANTHER" id="PTHR14202:SF0">
    <property type="entry name" value="RNA-BINDING PROTEIN RO60"/>
    <property type="match status" value="1"/>
</dbReference>
<dbReference type="AlphaFoldDB" id="A0A5N5TFU9"/>
<reference evidence="6 7" key="1">
    <citation type="journal article" date="2019" name="PLoS Biol.">
        <title>Sex chromosomes control vertical transmission of feminizing Wolbachia symbionts in an isopod.</title>
        <authorList>
            <person name="Becking T."/>
            <person name="Chebbi M.A."/>
            <person name="Giraud I."/>
            <person name="Moumen B."/>
            <person name="Laverre T."/>
            <person name="Caubet Y."/>
            <person name="Peccoud J."/>
            <person name="Gilbert C."/>
            <person name="Cordaux R."/>
        </authorList>
    </citation>
    <scope>NUCLEOTIDE SEQUENCE [LARGE SCALE GENOMIC DNA]</scope>
    <source>
        <strain evidence="6">ANa2</strain>
        <tissue evidence="6">Whole body excluding digestive tract and cuticle</tissue>
    </source>
</reference>
<keyword evidence="7" id="KW-1185">Reference proteome</keyword>
<dbReference type="Proteomes" id="UP000326759">
    <property type="component" value="Unassembled WGS sequence"/>
</dbReference>
<sequence length="590" mass="66518">MDEEQKLNSIMEPLRTLVLTGNSLNGDKDAYVLTHVLKFSSVERQETFSALKHKEKLQKKKPNCTENSETSHFTRIRDPTGGSTIEGYFEKNLTIDYAESGVKDIEKHFVDVIKLIEEGKGKEILYSLVAASQLSSISLEGIVFCLVLVIKKAKDVNIVSEGYTYVRQICKNTQLLMLFIECCKLYTVANSKCSGWGRGMKRAIRNWYLKWEPRELALEVTRNPSAYTWSHKDVLKLAHINLKELPLGHSLVLHYIFSGLESTKKKYEDEKNAAELLQLLDVLTEGAKEITNSHIIIERGKNIINSSGSVTLNDFPLQALSDVKVMSFLLENSSPNVIVRALVSTNLFKLVNSNAELRTLLIKQMEKESFLNDLDALKLIIAFNSCRRTCSELVKHDENKLSDSASKAKIWKYKAQPNPDPSKKVKVNTPRPREINELFDVMSNVITKGVQVRATQALSYILLSMGTTNLKSLIPLLFEVIDKFQDSSNAFTFSGLQSSFNKLARQSTVKIVTNAAIDIAVGMESATALLIFWQLTEDVVKEIFEWVKENKDSDSSKKLRVILCGLCSPYTRPPISEYSHPDILTLFSNV</sequence>
<dbReference type="InterPro" id="IPR008858">
    <property type="entry name" value="TROVE_dom"/>
</dbReference>
<dbReference type="InterPro" id="IPR040322">
    <property type="entry name" value="TROVE2"/>
</dbReference>
<dbReference type="GO" id="GO:0003723">
    <property type="term" value="F:RNA binding"/>
    <property type="evidence" value="ECO:0007669"/>
    <property type="project" value="InterPro"/>
</dbReference>
<comment type="subcellular location">
    <subcellularLocation>
        <location evidence="1">Cytoplasm</location>
    </subcellularLocation>
</comment>
<keyword evidence="2" id="KW-0963">Cytoplasm</keyword>
<keyword evidence="3" id="KW-0479">Metal-binding</keyword>
<dbReference type="EMBL" id="SEYY01001759">
    <property type="protein sequence ID" value="KAB7505107.1"/>
    <property type="molecule type" value="Genomic_DNA"/>
</dbReference>
<dbReference type="GO" id="GO:1990904">
    <property type="term" value="C:ribonucleoprotein complex"/>
    <property type="evidence" value="ECO:0007669"/>
    <property type="project" value="UniProtKB-KW"/>
</dbReference>
<name>A0A5N5TFU9_9CRUS</name>